<dbReference type="OrthoDB" id="455043at2"/>
<evidence type="ECO:0000313" key="1">
    <source>
        <dbReference type="EMBL" id="AFZ05457.1"/>
    </source>
</evidence>
<keyword evidence="2" id="KW-1185">Reference proteome</keyword>
<evidence type="ECO:0008006" key="3">
    <source>
        <dbReference type="Google" id="ProtNLM"/>
    </source>
</evidence>
<dbReference type="EMBL" id="CP003614">
    <property type="protein sequence ID" value="AFZ05457.1"/>
    <property type="molecule type" value="Genomic_DNA"/>
</dbReference>
<dbReference type="eggNOG" id="COG4969">
    <property type="taxonomic scope" value="Bacteria"/>
</dbReference>
<dbReference type="KEGG" id="oni:Osc7112_0881"/>
<reference evidence="1 2" key="1">
    <citation type="submission" date="2012-05" db="EMBL/GenBank/DDBJ databases">
        <title>Finished chromosome of genome of Oscillatoria sp. PCC 7112.</title>
        <authorList>
            <consortium name="US DOE Joint Genome Institute"/>
            <person name="Gugger M."/>
            <person name="Coursin T."/>
            <person name="Rippka R."/>
            <person name="Tandeau De Marsac N."/>
            <person name="Huntemann M."/>
            <person name="Wei C.-L."/>
            <person name="Han J."/>
            <person name="Detter J.C."/>
            <person name="Han C."/>
            <person name="Tapia R."/>
            <person name="Davenport K."/>
            <person name="Daligault H."/>
            <person name="Erkkila T."/>
            <person name="Gu W."/>
            <person name="Munk A.C.C."/>
            <person name="Teshima H."/>
            <person name="Xu Y."/>
            <person name="Chain P."/>
            <person name="Chen A."/>
            <person name="Krypides N."/>
            <person name="Mavromatis K."/>
            <person name="Markowitz V."/>
            <person name="Szeto E."/>
            <person name="Ivanova N."/>
            <person name="Mikhailova N."/>
            <person name="Ovchinnikova G."/>
            <person name="Pagani I."/>
            <person name="Pati A."/>
            <person name="Goodwin L."/>
            <person name="Peters L."/>
            <person name="Pitluck S."/>
            <person name="Woyke T."/>
            <person name="Kerfeld C."/>
        </authorList>
    </citation>
    <scope>NUCLEOTIDE SEQUENCE [LARGE SCALE GENOMIC DNA]</scope>
    <source>
        <strain evidence="1 2">PCC 7112</strain>
    </source>
</reference>
<sequence precursor="true">MFLNCSFHRVSVKLSRIYSSRNWQLKVALAALTLPVFFSSVSEAQVSPTLKTKELQAKNFVGSMNKAQQVYYAEKAGFTSSVSNLLVYMGLQIKPDAANYSYSIGMVKKGAVFNYGVSKQANLKSFVGGVFLVGNKTQTILCINAAPGKTKPANPTNTKGVLACGANTAKVTQ</sequence>
<name>K9VDB3_9CYAN</name>
<dbReference type="HOGENOM" id="CLU_091705_5_1_3"/>
<protein>
    <recommendedName>
        <fullName evidence="3">General secretion pathway protein H</fullName>
    </recommendedName>
</protein>
<dbReference type="AlphaFoldDB" id="K9VDB3"/>
<proteinExistence type="predicted"/>
<evidence type="ECO:0000313" key="2">
    <source>
        <dbReference type="Proteomes" id="UP000010478"/>
    </source>
</evidence>
<dbReference type="STRING" id="179408.Osc7112_0881"/>
<dbReference type="Pfam" id="PF16734">
    <property type="entry name" value="Pilin_GH"/>
    <property type="match status" value="1"/>
</dbReference>
<accession>K9VDB3</accession>
<organism evidence="1 2">
    <name type="scientific">Phormidium nigroviride PCC 7112</name>
    <dbReference type="NCBI Taxonomy" id="179408"/>
    <lineage>
        <taxon>Bacteria</taxon>
        <taxon>Bacillati</taxon>
        <taxon>Cyanobacteriota</taxon>
        <taxon>Cyanophyceae</taxon>
        <taxon>Oscillatoriophycideae</taxon>
        <taxon>Oscillatoriales</taxon>
        <taxon>Oscillatoriaceae</taxon>
        <taxon>Phormidium</taxon>
    </lineage>
</organism>
<dbReference type="Proteomes" id="UP000010478">
    <property type="component" value="Chromosome"/>
</dbReference>
<dbReference type="InterPro" id="IPR031975">
    <property type="entry name" value="Pilin_GH"/>
</dbReference>
<gene>
    <name evidence="1" type="ORF">Osc7112_0881</name>
</gene>